<dbReference type="Pfam" id="PF13927">
    <property type="entry name" value="Ig_3"/>
    <property type="match status" value="1"/>
</dbReference>
<keyword evidence="4 11" id="KW-0732">Signal</keyword>
<dbReference type="InterPro" id="IPR003598">
    <property type="entry name" value="Ig_sub2"/>
</dbReference>
<dbReference type="FunFam" id="2.60.40.10:FF:000013">
    <property type="entry name" value="cell adhesion molecule 1 isoform X1"/>
    <property type="match status" value="1"/>
</dbReference>
<dbReference type="EMBL" id="AAKN02034762">
    <property type="status" value="NOT_ANNOTATED_CDS"/>
    <property type="molecule type" value="Genomic_DNA"/>
</dbReference>
<dbReference type="Ensembl" id="ENSCPOT00000036886.1">
    <property type="protein sequence ID" value="ENSCPOP00000024121.1"/>
    <property type="gene ID" value="ENSCPOG00000009902.4"/>
</dbReference>
<dbReference type="SMART" id="SM00409">
    <property type="entry name" value="IG"/>
    <property type="match status" value="2"/>
</dbReference>
<dbReference type="EMBL" id="AAKN02034756">
    <property type="status" value="NOT_ANNOTATED_CDS"/>
    <property type="molecule type" value="Genomic_DNA"/>
</dbReference>
<keyword evidence="5" id="KW-0677">Repeat</keyword>
<keyword evidence="9" id="KW-0393">Immunoglobulin domain</keyword>
<dbReference type="SMART" id="SM00408">
    <property type="entry name" value="IGc2"/>
    <property type="match status" value="2"/>
</dbReference>
<keyword evidence="3 10" id="KW-0812">Transmembrane</keyword>
<dbReference type="InterPro" id="IPR013106">
    <property type="entry name" value="Ig_V-set"/>
</dbReference>
<evidence type="ECO:0000256" key="1">
    <source>
        <dbReference type="ARBA" id="ARBA00004479"/>
    </source>
</evidence>
<dbReference type="Proteomes" id="UP000005447">
    <property type="component" value="Unassembled WGS sequence"/>
</dbReference>
<dbReference type="Gene3D" id="2.60.40.10">
    <property type="entry name" value="Immunoglobulins"/>
    <property type="match status" value="3"/>
</dbReference>
<evidence type="ECO:0000256" key="4">
    <source>
        <dbReference type="ARBA" id="ARBA00022729"/>
    </source>
</evidence>
<dbReference type="GeneTree" id="ENSGT00940000155947"/>
<dbReference type="PROSITE" id="PS50835">
    <property type="entry name" value="IG_LIKE"/>
    <property type="match status" value="2"/>
</dbReference>
<dbReference type="EMBL" id="AAKN02034754">
    <property type="status" value="NOT_ANNOTATED_CDS"/>
    <property type="molecule type" value="Genomic_DNA"/>
</dbReference>
<dbReference type="GO" id="GO:0007156">
    <property type="term" value="P:homophilic cell adhesion via plasma membrane adhesion molecules"/>
    <property type="evidence" value="ECO:0007669"/>
    <property type="project" value="TreeGrafter"/>
</dbReference>
<dbReference type="AlphaFoldDB" id="A0A286XF77"/>
<feature type="signal peptide" evidence="11">
    <location>
        <begin position="1"/>
        <end position="24"/>
    </location>
</feature>
<evidence type="ECO:0000313" key="13">
    <source>
        <dbReference type="Ensembl" id="ENSCPOP00000024121.1"/>
    </source>
</evidence>
<dbReference type="EMBL" id="AAKN02034760">
    <property type="status" value="NOT_ANNOTATED_CDS"/>
    <property type="molecule type" value="Genomic_DNA"/>
</dbReference>
<dbReference type="InterPro" id="IPR013783">
    <property type="entry name" value="Ig-like_fold"/>
</dbReference>
<evidence type="ECO:0000256" key="10">
    <source>
        <dbReference type="SAM" id="Phobius"/>
    </source>
</evidence>
<evidence type="ECO:0000256" key="2">
    <source>
        <dbReference type="ARBA" id="ARBA00007810"/>
    </source>
</evidence>
<feature type="transmembrane region" description="Helical" evidence="10">
    <location>
        <begin position="322"/>
        <end position="342"/>
    </location>
</feature>
<accession>A0A286XF77</accession>
<evidence type="ECO:0000256" key="3">
    <source>
        <dbReference type="ARBA" id="ARBA00022692"/>
    </source>
</evidence>
<dbReference type="STRING" id="10141.ENSCPOP00000024121"/>
<dbReference type="InterPro" id="IPR007110">
    <property type="entry name" value="Ig-like_dom"/>
</dbReference>
<evidence type="ECO:0000256" key="7">
    <source>
        <dbReference type="ARBA" id="ARBA00023136"/>
    </source>
</evidence>
<keyword evidence="8" id="KW-1015">Disulfide bond</keyword>
<reference evidence="13" key="3">
    <citation type="submission" date="2025-09" db="UniProtKB">
        <authorList>
            <consortium name="Ensembl"/>
        </authorList>
    </citation>
    <scope>IDENTIFICATION</scope>
    <source>
        <strain evidence="13">2N</strain>
    </source>
</reference>
<evidence type="ECO:0000259" key="12">
    <source>
        <dbReference type="PROSITE" id="PS50835"/>
    </source>
</evidence>
<dbReference type="OMA" id="CEVFHET"/>
<evidence type="ECO:0000256" key="9">
    <source>
        <dbReference type="ARBA" id="ARBA00023319"/>
    </source>
</evidence>
<dbReference type="FunCoup" id="A0A286XF77">
    <property type="interactions" value="658"/>
</dbReference>
<dbReference type="KEGG" id="cpoc:100734249"/>
<dbReference type="InterPro" id="IPR036179">
    <property type="entry name" value="Ig-like_dom_sf"/>
</dbReference>
<dbReference type="PANTHER" id="PTHR45889:SF1">
    <property type="entry name" value="CELL ADHESION MOLECULE 2"/>
    <property type="match status" value="1"/>
</dbReference>
<evidence type="ECO:0000256" key="11">
    <source>
        <dbReference type="SAM" id="SignalP"/>
    </source>
</evidence>
<dbReference type="EMBL" id="AAKN02034758">
    <property type="status" value="NOT_ANNOTATED_CDS"/>
    <property type="molecule type" value="Genomic_DNA"/>
</dbReference>
<dbReference type="VEuPathDB" id="HostDB:ENSCPOG00000009902"/>
<organism evidence="13 14">
    <name type="scientific">Cavia porcellus</name>
    <name type="common">Guinea pig</name>
    <dbReference type="NCBI Taxonomy" id="10141"/>
    <lineage>
        <taxon>Eukaryota</taxon>
        <taxon>Metazoa</taxon>
        <taxon>Chordata</taxon>
        <taxon>Craniata</taxon>
        <taxon>Vertebrata</taxon>
        <taxon>Euteleostomi</taxon>
        <taxon>Mammalia</taxon>
        <taxon>Eutheria</taxon>
        <taxon>Euarchontoglires</taxon>
        <taxon>Glires</taxon>
        <taxon>Rodentia</taxon>
        <taxon>Hystricomorpha</taxon>
        <taxon>Caviidae</taxon>
        <taxon>Cavia</taxon>
    </lineage>
</organism>
<reference evidence="13" key="2">
    <citation type="submission" date="2025-08" db="UniProtKB">
        <authorList>
            <consortium name="Ensembl"/>
        </authorList>
    </citation>
    <scope>IDENTIFICATION</scope>
    <source>
        <strain evidence="13">2N</strain>
    </source>
</reference>
<dbReference type="Pfam" id="PF07686">
    <property type="entry name" value="V-set"/>
    <property type="match status" value="1"/>
</dbReference>
<feature type="chain" id="PRO_5011482908" evidence="11">
    <location>
        <begin position="25"/>
        <end position="389"/>
    </location>
</feature>
<dbReference type="GO" id="GO:0032809">
    <property type="term" value="C:neuronal cell body membrane"/>
    <property type="evidence" value="ECO:0007669"/>
    <property type="project" value="TreeGrafter"/>
</dbReference>
<evidence type="ECO:0000256" key="8">
    <source>
        <dbReference type="ARBA" id="ARBA00023157"/>
    </source>
</evidence>
<dbReference type="SUPFAM" id="SSF48726">
    <property type="entry name" value="Immunoglobulin"/>
    <property type="match status" value="2"/>
</dbReference>
<dbReference type="OrthoDB" id="10028801at2759"/>
<keyword evidence="14" id="KW-1185">Reference proteome</keyword>
<dbReference type="Pfam" id="PF08205">
    <property type="entry name" value="C2-set_2"/>
    <property type="match status" value="1"/>
</dbReference>
<keyword evidence="7 10" id="KW-0472">Membrane</keyword>
<sequence length="389" mass="42507">MIWKRSAVLRFYSVCGLLLQGSQGQFPLTQNVTVVEGGTAILTCRVDQNDNTSLQWSNPAQQTLYFDDKKALRDNRIELVRASWHELSISVSDVSLSDEGQYTCSLFTMPVKTSKAYLTVLDVKYLKEEDANRKTFTVSSTLDFRVDRSDDGVAVICRVDHESLNATPQVAMQVLEIHYTPSVKIIPSTPFPQEGQPLILTCESKGKPLPEPVLWTKDGGELPDPDRMVVSGRELNILFLNKTDNGTYRCEATNTIGQSSAEYVLIVHDVPNTLPPTTLIPSLTTATVTTTVAIATSTTTSATTSSRRDPNALAGQTGPDHALIGGIVAVVVFVTLCSIFLLGRYLARHKGTYLTNEAKGAEDAPDADTAIINAEGSQVNAEEKKEYFI</sequence>
<protein>
    <submittedName>
        <fullName evidence="13">Cell adhesion molecule 2</fullName>
    </submittedName>
</protein>
<dbReference type="EMBL" id="AAKN02034763">
    <property type="status" value="NOT_ANNOTATED_CDS"/>
    <property type="molecule type" value="Genomic_DNA"/>
</dbReference>
<comment type="similarity">
    <text evidence="2">Belongs to the nectin family.</text>
</comment>
<comment type="subcellular location">
    <subcellularLocation>
        <location evidence="1">Membrane</location>
        <topology evidence="1">Single-pass type I membrane protein</topology>
    </subcellularLocation>
</comment>
<dbReference type="EMBL" id="AAKN02034759">
    <property type="status" value="NOT_ANNOTATED_CDS"/>
    <property type="molecule type" value="Genomic_DNA"/>
</dbReference>
<dbReference type="InParanoid" id="A0A286XF77"/>
<reference evidence="14" key="1">
    <citation type="journal article" date="2011" name="Nature">
        <title>A high-resolution map of human evolutionary constraint using 29 mammals.</title>
        <authorList>
            <person name="Lindblad-Toh K."/>
            <person name="Garber M."/>
            <person name="Zuk O."/>
            <person name="Lin M.F."/>
            <person name="Parker B.J."/>
            <person name="Washietl S."/>
            <person name="Kheradpour P."/>
            <person name="Ernst J."/>
            <person name="Jordan G."/>
            <person name="Mauceli E."/>
            <person name="Ward L.D."/>
            <person name="Lowe C.B."/>
            <person name="Holloway A.K."/>
            <person name="Clamp M."/>
            <person name="Gnerre S."/>
            <person name="Alfoldi J."/>
            <person name="Beal K."/>
            <person name="Chang J."/>
            <person name="Clawson H."/>
            <person name="Cuff J."/>
            <person name="Di Palma F."/>
            <person name="Fitzgerald S."/>
            <person name="Flicek P."/>
            <person name="Guttman M."/>
            <person name="Hubisz M.J."/>
            <person name="Jaffe D.B."/>
            <person name="Jungreis I."/>
            <person name="Kent W.J."/>
            <person name="Kostka D."/>
            <person name="Lara M."/>
            <person name="Martins A.L."/>
            <person name="Massingham T."/>
            <person name="Moltke I."/>
            <person name="Raney B.J."/>
            <person name="Rasmussen M.D."/>
            <person name="Robinson J."/>
            <person name="Stark A."/>
            <person name="Vilella A.J."/>
            <person name="Wen J."/>
            <person name="Xie X."/>
            <person name="Zody M.C."/>
            <person name="Baldwin J."/>
            <person name="Bloom T."/>
            <person name="Chin C.W."/>
            <person name="Heiman D."/>
            <person name="Nicol R."/>
            <person name="Nusbaum C."/>
            <person name="Young S."/>
            <person name="Wilkinson J."/>
            <person name="Worley K.C."/>
            <person name="Kovar C.L."/>
            <person name="Muzny D.M."/>
            <person name="Gibbs R.A."/>
            <person name="Cree A."/>
            <person name="Dihn H.H."/>
            <person name="Fowler G."/>
            <person name="Jhangiani S."/>
            <person name="Joshi V."/>
            <person name="Lee S."/>
            <person name="Lewis L.R."/>
            <person name="Nazareth L.V."/>
            <person name="Okwuonu G."/>
            <person name="Santibanez J."/>
            <person name="Warren W.C."/>
            <person name="Mardis E.R."/>
            <person name="Weinstock G.M."/>
            <person name="Wilson R.K."/>
            <person name="Delehaunty K."/>
            <person name="Dooling D."/>
            <person name="Fronik C."/>
            <person name="Fulton L."/>
            <person name="Fulton B."/>
            <person name="Graves T."/>
            <person name="Minx P."/>
            <person name="Sodergren E."/>
            <person name="Birney E."/>
            <person name="Margulies E.H."/>
            <person name="Herrero J."/>
            <person name="Green E.D."/>
            <person name="Haussler D."/>
            <person name="Siepel A."/>
            <person name="Goldman N."/>
            <person name="Pollard K.S."/>
            <person name="Pedersen J.S."/>
            <person name="Lander E.S."/>
            <person name="Kellis M."/>
        </authorList>
    </citation>
    <scope>NUCLEOTIDE SEQUENCE [LARGE SCALE GENOMIC DNA]</scope>
    <source>
        <strain evidence="14">2N</strain>
    </source>
</reference>
<dbReference type="PANTHER" id="PTHR45889">
    <property type="entry name" value="IG-LIKE DOMAIN-CONTAINING PROTEIN"/>
    <property type="match status" value="1"/>
</dbReference>
<feature type="domain" description="Ig-like" evidence="12">
    <location>
        <begin position="181"/>
        <end position="266"/>
    </location>
</feature>
<dbReference type="EMBL" id="AAKN02034755">
    <property type="status" value="NOT_ANNOTATED_CDS"/>
    <property type="molecule type" value="Genomic_DNA"/>
</dbReference>
<dbReference type="InterPro" id="IPR003585">
    <property type="entry name" value="Neurexin-like"/>
</dbReference>
<dbReference type="EMBL" id="AAKN02034761">
    <property type="status" value="NOT_ANNOTATED_CDS"/>
    <property type="molecule type" value="Genomic_DNA"/>
</dbReference>
<evidence type="ECO:0000313" key="14">
    <source>
        <dbReference type="Proteomes" id="UP000005447"/>
    </source>
</evidence>
<proteinExistence type="inferred from homology"/>
<dbReference type="SMART" id="SM00294">
    <property type="entry name" value="4.1m"/>
    <property type="match status" value="1"/>
</dbReference>
<keyword evidence="6 10" id="KW-1133">Transmembrane helix</keyword>
<dbReference type="InterPro" id="IPR013162">
    <property type="entry name" value="CD80_C2-set"/>
</dbReference>
<name>A0A286XF77_CAVPO</name>
<gene>
    <name evidence="13" type="primary">CADM2</name>
</gene>
<dbReference type="InterPro" id="IPR003599">
    <property type="entry name" value="Ig_sub"/>
</dbReference>
<evidence type="ECO:0000256" key="5">
    <source>
        <dbReference type="ARBA" id="ARBA00022737"/>
    </source>
</evidence>
<dbReference type="EMBL" id="AAKN02034757">
    <property type="status" value="NOT_ANNOTATED_CDS"/>
    <property type="molecule type" value="Genomic_DNA"/>
</dbReference>
<dbReference type="FunFam" id="2.60.40.10:FF:000449">
    <property type="entry name" value="cell adhesion molecule 2 isoform X1"/>
    <property type="match status" value="1"/>
</dbReference>
<dbReference type="Bgee" id="ENSCPOG00000009902">
    <property type="expression patterns" value="Expressed in frontal cortex and 6 other cell types or tissues"/>
</dbReference>
<dbReference type="CDD" id="cd07701">
    <property type="entry name" value="IgV_1_Necl-3"/>
    <property type="match status" value="1"/>
</dbReference>
<feature type="domain" description="Ig-like" evidence="12">
    <location>
        <begin position="27"/>
        <end position="119"/>
    </location>
</feature>
<evidence type="ECO:0000256" key="6">
    <source>
        <dbReference type="ARBA" id="ARBA00022989"/>
    </source>
</evidence>